<evidence type="ECO:0000313" key="2">
    <source>
        <dbReference type="EMBL" id="MDO7787721.1"/>
    </source>
</evidence>
<dbReference type="SUPFAM" id="SSF55383">
    <property type="entry name" value="Copper amine oxidase, domain N"/>
    <property type="match status" value="2"/>
</dbReference>
<dbReference type="Pfam" id="PF07833">
    <property type="entry name" value="Cu_amine_oxidN1"/>
    <property type="match status" value="1"/>
</dbReference>
<reference evidence="2" key="2">
    <citation type="submission" date="2023-03" db="EMBL/GenBank/DDBJ databases">
        <authorList>
            <person name="Zhang Z."/>
        </authorList>
    </citation>
    <scope>NUCLEOTIDE SEQUENCE</scope>
    <source>
        <strain evidence="2">DSA</strain>
    </source>
</reference>
<dbReference type="EMBL" id="JARPTC010000015">
    <property type="protein sequence ID" value="MDO7787721.1"/>
    <property type="molecule type" value="Genomic_DNA"/>
</dbReference>
<dbReference type="Gene3D" id="3.30.457.10">
    <property type="entry name" value="Copper amine oxidase-like, N-terminal domain"/>
    <property type="match status" value="2"/>
</dbReference>
<dbReference type="InterPro" id="IPR038682">
    <property type="entry name" value="YrpD-like_sf"/>
</dbReference>
<reference evidence="2" key="1">
    <citation type="journal article" date="2023" name="J. Hazard. Mater.">
        <title>Anaerobic biodegradation of pyrene and benzo[a]pyrene by a new sulfate-reducing Desulforamulus aquiferis strain DSA.</title>
        <authorList>
            <person name="Zhang Z."/>
            <person name="Sun J."/>
            <person name="Gong X."/>
            <person name="Wang C."/>
            <person name="Wang H."/>
        </authorList>
    </citation>
    <scope>NUCLEOTIDE SEQUENCE</scope>
    <source>
        <strain evidence="2">DSA</strain>
    </source>
</reference>
<keyword evidence="3" id="KW-1185">Reference proteome</keyword>
<protein>
    <submittedName>
        <fullName evidence="2">Copper amine oxidase N-terminal domain-containing protein</fullName>
    </submittedName>
</protein>
<evidence type="ECO:0000259" key="1">
    <source>
        <dbReference type="Pfam" id="PF07833"/>
    </source>
</evidence>
<name>A0AAW7ZEH0_9FIRM</name>
<dbReference type="Proteomes" id="UP001172911">
    <property type="component" value="Unassembled WGS sequence"/>
</dbReference>
<sequence length="391" mass="44067">MKALKLSYIGMILYLILFLALTSPGYADTITTFSPGYRAKSVLDESKNGYQAMTATITLPEAHDVKGVNGTGAVYNYLGLETRDGKSMEIGLHKDYFDLANGKWSIFSYANYPGAFENYGSQERWHNFRIMPWNTQGPDLTFNDGETVTMTLKVISQDEVVFEVSGFEPVILKMPNANPEGEEMVFRRVTSIMTDDINGFSKNNIWREVSLQRPGEDFKLWVPSEGEILKSNNIDIGDREDSAVFVSTHQYFPETIDIIGLKPKAQIDKLVVKFTLEESAYCINDSLVEMDANPYSEFGRTFVPVRYLAEALGVSDIGWDEQSGTVTLSKGERRVEMVVANNIMITPEGHVEMDVDPQVREGRVYLPARYVAEAFGFYASWEEDTRTVIIQ</sequence>
<comment type="caution">
    <text evidence="2">The sequence shown here is derived from an EMBL/GenBank/DDBJ whole genome shotgun (WGS) entry which is preliminary data.</text>
</comment>
<dbReference type="AlphaFoldDB" id="A0AAW7ZEH0"/>
<dbReference type="InterPro" id="IPR012854">
    <property type="entry name" value="Cu_amine_oxidase-like_N"/>
</dbReference>
<proteinExistence type="predicted"/>
<evidence type="ECO:0000313" key="3">
    <source>
        <dbReference type="Proteomes" id="UP001172911"/>
    </source>
</evidence>
<accession>A0AAW7ZEH0</accession>
<organism evidence="2 3">
    <name type="scientific">Desulforamulus aquiferis</name>
    <dbReference type="NCBI Taxonomy" id="1397668"/>
    <lineage>
        <taxon>Bacteria</taxon>
        <taxon>Bacillati</taxon>
        <taxon>Bacillota</taxon>
        <taxon>Clostridia</taxon>
        <taxon>Eubacteriales</taxon>
        <taxon>Peptococcaceae</taxon>
        <taxon>Desulforamulus</taxon>
    </lineage>
</organism>
<feature type="domain" description="Copper amine oxidase-like N-terminal" evidence="1">
    <location>
        <begin position="282"/>
        <end position="390"/>
    </location>
</feature>
<dbReference type="Gene3D" id="2.60.120.1270">
    <property type="match status" value="1"/>
</dbReference>
<dbReference type="InterPro" id="IPR036582">
    <property type="entry name" value="Mao_N_sf"/>
</dbReference>
<dbReference type="RefSeq" id="WP_304542993.1">
    <property type="nucleotide sequence ID" value="NZ_JARPTC010000015.1"/>
</dbReference>
<gene>
    <name evidence="2" type="ORF">P6N53_10880</name>
</gene>